<dbReference type="AlphaFoldDB" id="A0A086JUU7"/>
<reference evidence="2 3" key="1">
    <citation type="submission" date="2014-02" db="EMBL/GenBank/DDBJ databases">
        <authorList>
            <person name="Sibley D."/>
            <person name="Venepally P."/>
            <person name="Karamycheva S."/>
            <person name="Hadjithomas M."/>
            <person name="Khan A."/>
            <person name="Brunk B."/>
            <person name="Roos D."/>
            <person name="Caler E."/>
            <person name="Lorenzi H."/>
        </authorList>
    </citation>
    <scope>NUCLEOTIDE SEQUENCE [LARGE SCALE GENOMIC DNA]</scope>
    <source>
        <strain evidence="2 3">GAB2-2007-GAL-DOM2</strain>
    </source>
</reference>
<evidence type="ECO:0000313" key="3">
    <source>
        <dbReference type="Proteomes" id="UP000028837"/>
    </source>
</evidence>
<dbReference type="VEuPathDB" id="ToxoDB:TGDOM2_214340"/>
<sequence>MIDRLSCWFPRHTMNFVKSSVYQQEITSEGVKEKEIVTRTKEEIALEERLKNLPEFQRQNHFLSFAEVKYDDASIAEKKEGYNPDVPAAVTEEEFEYYEALAAQDRRRQKQRQQEEKDMQNEFLKARKEMEEQRRQAQTEARSFVSPLAASPVGGLHARRGELTPETAASLAVKIHSATPQGHAPCSSMGARIFDLTSKRKLVTPAQKRSNAALTESPGMSGFPSTVKRVRRNGEAESELHAPATGSRQDDASVSGPPEETSEAPFPTGGLQDLMGGYSDDEEEKEEKNEQKQEEKEEEKEEEEVARRDGEGGKGETKETKGPGGK</sequence>
<comment type="caution">
    <text evidence="2">The sequence shown here is derived from an EMBL/GenBank/DDBJ whole genome shotgun (WGS) entry which is preliminary data.</text>
</comment>
<evidence type="ECO:0000256" key="1">
    <source>
        <dbReference type="SAM" id="MobiDB-lite"/>
    </source>
</evidence>
<name>A0A086JUU7_TOXGO</name>
<organism evidence="2 3">
    <name type="scientific">Toxoplasma gondii GAB2-2007-GAL-DOM2</name>
    <dbReference type="NCBI Taxonomy" id="1130820"/>
    <lineage>
        <taxon>Eukaryota</taxon>
        <taxon>Sar</taxon>
        <taxon>Alveolata</taxon>
        <taxon>Apicomplexa</taxon>
        <taxon>Conoidasida</taxon>
        <taxon>Coccidia</taxon>
        <taxon>Eucoccidiorida</taxon>
        <taxon>Eimeriorina</taxon>
        <taxon>Sarcocystidae</taxon>
        <taxon>Toxoplasma</taxon>
    </lineage>
</organism>
<accession>A0A086JUU7</accession>
<dbReference type="Proteomes" id="UP000028837">
    <property type="component" value="Unassembled WGS sequence"/>
</dbReference>
<dbReference type="OrthoDB" id="332079at2759"/>
<feature type="region of interest" description="Disordered" evidence="1">
    <location>
        <begin position="129"/>
        <end position="155"/>
    </location>
</feature>
<feature type="compositionally biased region" description="Basic and acidic residues" evidence="1">
    <location>
        <begin position="286"/>
        <end position="295"/>
    </location>
</feature>
<feature type="compositionally biased region" description="Basic and acidic residues" evidence="1">
    <location>
        <begin position="305"/>
        <end position="326"/>
    </location>
</feature>
<dbReference type="EMBL" id="AHZU02001137">
    <property type="protein sequence ID" value="KFG35915.1"/>
    <property type="molecule type" value="Genomic_DNA"/>
</dbReference>
<feature type="region of interest" description="Disordered" evidence="1">
    <location>
        <begin position="203"/>
        <end position="326"/>
    </location>
</feature>
<gene>
    <name evidence="2" type="ORF">TGDOM2_214340</name>
</gene>
<protein>
    <submittedName>
        <fullName evidence="2">Uncharacterized protein</fullName>
    </submittedName>
</protein>
<proteinExistence type="predicted"/>
<evidence type="ECO:0000313" key="2">
    <source>
        <dbReference type="EMBL" id="KFG35915.1"/>
    </source>
</evidence>